<evidence type="ECO:0000313" key="11">
    <source>
        <dbReference type="Proteomes" id="UP001597090"/>
    </source>
</evidence>
<sequence>MMPALPTYAVLYPDAYKLLLALVGLALIGATWLPHLLKRHPLTFPIIYVVLGAVLYALPLQLPDPDPIEYGLVTERLTELVVLVALVGAGLRIDTAFGWRRWSATWRLLAIAMPLCILTAAWLGQQLLGLGLASAVLLGAVLAPTDPVLASDVLVGGPGEGGEDPVRVTLTSEAGLNDGLAFPFVWLAIALAAWLAGDAESGWFTRWLWLDVGWRVGAGVAIGYVLGYGLMHLIFRSADMTLARTSDGLAALAITLVVYGVAELCHSYGFLAVFVAALVVRQHERSHEYHGTLNLFAEQCERLLTAVLLILLGGAVAGGVLSALRPLDLAFALAFVLLVRPLAGWVALARSRLPARERWAVSVFGIRGMGSFYYLAFAFNHGDFDDHPRLWAIVTLVVLLSILLHGLSATGAMARLDAWRARRARRGIKTALD</sequence>
<feature type="transmembrane region" description="Helical" evidence="8">
    <location>
        <begin position="329"/>
        <end position="348"/>
    </location>
</feature>
<feature type="transmembrane region" description="Helical" evidence="8">
    <location>
        <begin position="180"/>
        <end position="196"/>
    </location>
</feature>
<keyword evidence="5 8" id="KW-1133">Transmembrane helix</keyword>
<keyword evidence="2" id="KW-0813">Transport</keyword>
<feature type="transmembrane region" description="Helical" evidence="8">
    <location>
        <begin position="360"/>
        <end position="379"/>
    </location>
</feature>
<dbReference type="PANTHER" id="PTHR32507:SF8">
    <property type="entry name" value="CNH1P"/>
    <property type="match status" value="1"/>
</dbReference>
<evidence type="ECO:0000256" key="7">
    <source>
        <dbReference type="ARBA" id="ARBA00023136"/>
    </source>
</evidence>
<feature type="transmembrane region" description="Helical" evidence="8">
    <location>
        <begin position="42"/>
        <end position="60"/>
    </location>
</feature>
<evidence type="ECO:0000256" key="5">
    <source>
        <dbReference type="ARBA" id="ARBA00022989"/>
    </source>
</evidence>
<feature type="transmembrane region" description="Helical" evidence="8">
    <location>
        <begin position="391"/>
        <end position="416"/>
    </location>
</feature>
<evidence type="ECO:0000256" key="6">
    <source>
        <dbReference type="ARBA" id="ARBA00023065"/>
    </source>
</evidence>
<dbReference type="RefSeq" id="WP_386811456.1">
    <property type="nucleotide sequence ID" value="NZ_JBHTIH010000002.1"/>
</dbReference>
<feature type="transmembrane region" description="Helical" evidence="8">
    <location>
        <begin position="208"/>
        <end position="230"/>
    </location>
</feature>
<feature type="transmembrane region" description="Helical" evidence="8">
    <location>
        <begin position="250"/>
        <end position="280"/>
    </location>
</feature>
<reference evidence="11" key="1">
    <citation type="journal article" date="2019" name="Int. J. Syst. Evol. Microbiol.">
        <title>The Global Catalogue of Microorganisms (GCM) 10K type strain sequencing project: providing services to taxonomists for standard genome sequencing and annotation.</title>
        <authorList>
            <consortium name="The Broad Institute Genomics Platform"/>
            <consortium name="The Broad Institute Genome Sequencing Center for Infectious Disease"/>
            <person name="Wu L."/>
            <person name="Ma J."/>
        </authorList>
    </citation>
    <scope>NUCLEOTIDE SEQUENCE [LARGE SCALE GENOMIC DNA]</scope>
    <source>
        <strain evidence="11">CCUG 55491</strain>
    </source>
</reference>
<dbReference type="InterPro" id="IPR006153">
    <property type="entry name" value="Cation/H_exchanger_TM"/>
</dbReference>
<evidence type="ECO:0000313" key="10">
    <source>
        <dbReference type="EMBL" id="MFD0738539.1"/>
    </source>
</evidence>
<keyword evidence="7 8" id="KW-0472">Membrane</keyword>
<keyword evidence="6" id="KW-0406">Ion transport</keyword>
<feature type="transmembrane region" description="Helical" evidence="8">
    <location>
        <begin position="106"/>
        <end position="124"/>
    </location>
</feature>
<name>A0ABW2YKJ8_9GAMM</name>
<dbReference type="EMBL" id="JBHTIH010000002">
    <property type="protein sequence ID" value="MFD0738539.1"/>
    <property type="molecule type" value="Genomic_DNA"/>
</dbReference>
<feature type="transmembrane region" description="Helical" evidence="8">
    <location>
        <begin position="15"/>
        <end position="33"/>
    </location>
</feature>
<accession>A0ABW2YKJ8</accession>
<feature type="transmembrane region" description="Helical" evidence="8">
    <location>
        <begin position="80"/>
        <end position="99"/>
    </location>
</feature>
<organism evidence="10 11">
    <name type="scientific">Lysobacter koreensis</name>
    <dbReference type="NCBI Taxonomy" id="266122"/>
    <lineage>
        <taxon>Bacteria</taxon>
        <taxon>Pseudomonadati</taxon>
        <taxon>Pseudomonadota</taxon>
        <taxon>Gammaproteobacteria</taxon>
        <taxon>Lysobacterales</taxon>
        <taxon>Lysobacteraceae</taxon>
        <taxon>Lysobacter</taxon>
    </lineage>
</organism>
<protein>
    <submittedName>
        <fullName evidence="10">Cation:proton antiporter</fullName>
    </submittedName>
</protein>
<feature type="transmembrane region" description="Helical" evidence="8">
    <location>
        <begin position="303"/>
        <end position="323"/>
    </location>
</feature>
<keyword evidence="4 8" id="KW-0812">Transmembrane</keyword>
<dbReference type="Pfam" id="PF00999">
    <property type="entry name" value="Na_H_Exchanger"/>
    <property type="match status" value="1"/>
</dbReference>
<comment type="subcellular location">
    <subcellularLocation>
        <location evidence="1">Cell membrane</location>
        <topology evidence="1">Multi-pass membrane protein</topology>
    </subcellularLocation>
</comment>
<dbReference type="Proteomes" id="UP001597090">
    <property type="component" value="Unassembled WGS sequence"/>
</dbReference>
<comment type="caution">
    <text evidence="10">The sequence shown here is derived from an EMBL/GenBank/DDBJ whole genome shotgun (WGS) entry which is preliminary data.</text>
</comment>
<feature type="domain" description="Cation/H+ exchanger transmembrane" evidence="9">
    <location>
        <begin position="26"/>
        <end position="410"/>
    </location>
</feature>
<dbReference type="PANTHER" id="PTHR32507">
    <property type="entry name" value="NA(+)/H(+) ANTIPORTER 1"/>
    <property type="match status" value="1"/>
</dbReference>
<gene>
    <name evidence="10" type="ORF">ACFQZQ_04460</name>
</gene>
<evidence type="ECO:0000256" key="1">
    <source>
        <dbReference type="ARBA" id="ARBA00004651"/>
    </source>
</evidence>
<evidence type="ECO:0000256" key="8">
    <source>
        <dbReference type="SAM" id="Phobius"/>
    </source>
</evidence>
<keyword evidence="11" id="KW-1185">Reference proteome</keyword>
<evidence type="ECO:0000256" key="2">
    <source>
        <dbReference type="ARBA" id="ARBA00022448"/>
    </source>
</evidence>
<keyword evidence="3" id="KW-0050">Antiport</keyword>
<proteinExistence type="predicted"/>
<evidence type="ECO:0000256" key="3">
    <source>
        <dbReference type="ARBA" id="ARBA00022449"/>
    </source>
</evidence>
<evidence type="ECO:0000259" key="9">
    <source>
        <dbReference type="Pfam" id="PF00999"/>
    </source>
</evidence>
<evidence type="ECO:0000256" key="4">
    <source>
        <dbReference type="ARBA" id="ARBA00022692"/>
    </source>
</evidence>